<dbReference type="Proteomes" id="UP000273022">
    <property type="component" value="Unassembled WGS sequence"/>
</dbReference>
<comment type="caution">
    <text evidence="1">The sequence shown here is derived from an EMBL/GenBank/DDBJ whole genome shotgun (WGS) entry which is preliminary data.</text>
</comment>
<keyword evidence="2" id="KW-1185">Reference proteome</keyword>
<dbReference type="AlphaFoldDB" id="A0A3A6U0J0"/>
<organism evidence="1 2">
    <name type="scientific">Parashewanella spongiae</name>
    <dbReference type="NCBI Taxonomy" id="342950"/>
    <lineage>
        <taxon>Bacteria</taxon>
        <taxon>Pseudomonadati</taxon>
        <taxon>Pseudomonadota</taxon>
        <taxon>Gammaproteobacteria</taxon>
        <taxon>Alteromonadales</taxon>
        <taxon>Shewanellaceae</taxon>
        <taxon>Parashewanella</taxon>
    </lineage>
</organism>
<name>A0A3A6U0J0_9GAMM</name>
<sequence length="72" mass="8161">MQQVVILLAKVTTQIAVILAKNVSVEHFTHWVKAMMIKSSYCSNSYSYTQRSTDDFRIINQSVRIQAPEGQG</sequence>
<reference evidence="1 2" key="1">
    <citation type="submission" date="2018-09" db="EMBL/GenBank/DDBJ databases">
        <title>Phylogeny of the Shewanellaceae, and recommendation for two new genera, Pseudoshewanella and Parashewanella.</title>
        <authorList>
            <person name="Wang G."/>
        </authorList>
    </citation>
    <scope>NUCLEOTIDE SEQUENCE [LARGE SCALE GENOMIC DNA]</scope>
    <source>
        <strain evidence="1 2">KCTC 22492</strain>
    </source>
</reference>
<gene>
    <name evidence="1" type="ORF">D5R81_08210</name>
</gene>
<proteinExistence type="predicted"/>
<protein>
    <submittedName>
        <fullName evidence="1">Uncharacterized protein</fullName>
    </submittedName>
</protein>
<accession>A0A3A6U0J0</accession>
<dbReference type="EMBL" id="QYYH01000040">
    <property type="protein sequence ID" value="RJY17483.1"/>
    <property type="molecule type" value="Genomic_DNA"/>
</dbReference>
<evidence type="ECO:0000313" key="1">
    <source>
        <dbReference type="EMBL" id="RJY17483.1"/>
    </source>
</evidence>
<evidence type="ECO:0000313" key="2">
    <source>
        <dbReference type="Proteomes" id="UP000273022"/>
    </source>
</evidence>